<dbReference type="InterPro" id="IPR043128">
    <property type="entry name" value="Rev_trsase/Diguanyl_cyclase"/>
</dbReference>
<protein>
    <submittedName>
        <fullName evidence="9">EAL domain-containing protein</fullName>
    </submittedName>
</protein>
<evidence type="ECO:0000259" key="8">
    <source>
        <dbReference type="PROSITE" id="PS50887"/>
    </source>
</evidence>
<dbReference type="Pfam" id="PF00563">
    <property type="entry name" value="EAL"/>
    <property type="match status" value="1"/>
</dbReference>
<dbReference type="Pfam" id="PF00990">
    <property type="entry name" value="GGDEF"/>
    <property type="match status" value="1"/>
</dbReference>
<name>A0ABS0P952_9BRAD</name>
<dbReference type="SMART" id="SM00267">
    <property type="entry name" value="GGDEF"/>
    <property type="match status" value="1"/>
</dbReference>
<evidence type="ECO:0000256" key="3">
    <source>
        <dbReference type="ARBA" id="ARBA00022989"/>
    </source>
</evidence>
<dbReference type="CDD" id="cd01948">
    <property type="entry name" value="EAL"/>
    <property type="match status" value="1"/>
</dbReference>
<proteinExistence type="predicted"/>
<evidence type="ECO:0000256" key="2">
    <source>
        <dbReference type="ARBA" id="ARBA00022692"/>
    </source>
</evidence>
<evidence type="ECO:0000259" key="6">
    <source>
        <dbReference type="PROSITE" id="PS50839"/>
    </source>
</evidence>
<dbReference type="PROSITE" id="PS50887">
    <property type="entry name" value="GGDEF"/>
    <property type="match status" value="1"/>
</dbReference>
<dbReference type="InterPro" id="IPR029787">
    <property type="entry name" value="Nucleotide_cyclase"/>
</dbReference>
<feature type="domain" description="EAL" evidence="7">
    <location>
        <begin position="554"/>
        <end position="804"/>
    </location>
</feature>
<sequence length="810" mass="89370">MGGRDQNDQDRRHMSGWWRAAPLLGLYRPALVAVGIGLLFSIVGAAAVARWEDRVNRGEFENAAETQSIVMQNGMNEYISRLLALRTLFESTSDEVTRSEFETFSARLFERHPGMLRLAWLPRVNSKERAEYEAAAIADGVSGYRIKSLQGERFVTATQGDEYFPVFYSTQPKTSSVYGMDYATVPERRALLQRARDNDRVAAIRTRLFEPKQGGSRVPDVLVAIPVYAKGTSREEIADRRRNLAGFVVGIFDLPLLIQSIRVTTGASPAVSMNVYPPFAAQVANEEEALPDYSSAATAPHSMRDIAQAVHWSGSLKIGDTAWQVRAVPTAGGPLATTYDRAGAVLIVGMLLTMSLSTYLMLASRNSRRLSQANRRVLELAQTDILTGLPNRAYFLTRLDEMHRQSGVTGLPFAILMLDLDRFKNVNDSLGHAAGDALLRQVAQRLKSAMRANDVLARLGGDEFAIIQEACEDQRACSTELAAQIAKLVSRPFLLPGHRVEIGTSIGIAISPDHGSDQEQLLKKADLALYRSKSAGRNCFTIYDEAMSAELEARNTLEGDLRDAIAQCQLEVHYQPFVDALSGVRRGFEALVRWRHPTRGLIPPDQFISLAEETGLIVPLGEFVLRRACADAAGWPSDLMVAVNLSPIQFKEAELFDMICAALADSGLPPQRLEIEITESVLLERAVENHAFMERLKSIGIELALDDFGTGYSSLSYLTAFPFDKIKIDKSFIRNLTHQPRSSAIISAIVTLARGLDMSVTAEGVETCEEFERLKVLGVNFAQGYLLGRPQPIEGIQFDEQAKPSRRDAA</sequence>
<dbReference type="InterPro" id="IPR042240">
    <property type="entry name" value="CHASE_sf"/>
</dbReference>
<evidence type="ECO:0000256" key="5">
    <source>
        <dbReference type="SAM" id="Phobius"/>
    </source>
</evidence>
<accession>A0ABS0P952</accession>
<dbReference type="InterPro" id="IPR000160">
    <property type="entry name" value="GGDEF_dom"/>
</dbReference>
<dbReference type="SUPFAM" id="SSF141868">
    <property type="entry name" value="EAL domain-like"/>
    <property type="match status" value="1"/>
</dbReference>
<evidence type="ECO:0000259" key="7">
    <source>
        <dbReference type="PROSITE" id="PS50883"/>
    </source>
</evidence>
<dbReference type="Gene3D" id="3.30.450.350">
    <property type="entry name" value="CHASE domain"/>
    <property type="match status" value="1"/>
</dbReference>
<dbReference type="Gene3D" id="3.30.70.270">
    <property type="match status" value="1"/>
</dbReference>
<dbReference type="InterPro" id="IPR001633">
    <property type="entry name" value="EAL_dom"/>
</dbReference>
<keyword evidence="4 5" id="KW-0472">Membrane</keyword>
<dbReference type="PROSITE" id="PS50883">
    <property type="entry name" value="EAL"/>
    <property type="match status" value="1"/>
</dbReference>
<evidence type="ECO:0000313" key="9">
    <source>
        <dbReference type="EMBL" id="MBH5389840.1"/>
    </source>
</evidence>
<keyword evidence="10" id="KW-1185">Reference proteome</keyword>
<comment type="caution">
    <text evidence="9">The sequence shown here is derived from an EMBL/GenBank/DDBJ whole genome shotgun (WGS) entry which is preliminary data.</text>
</comment>
<keyword evidence="3 5" id="KW-1133">Transmembrane helix</keyword>
<dbReference type="Pfam" id="PF03924">
    <property type="entry name" value="CHASE"/>
    <property type="match status" value="1"/>
</dbReference>
<keyword evidence="2 5" id="KW-0812">Transmembrane</keyword>
<dbReference type="PANTHER" id="PTHR44757">
    <property type="entry name" value="DIGUANYLATE CYCLASE DGCP"/>
    <property type="match status" value="1"/>
</dbReference>
<dbReference type="SUPFAM" id="SSF55073">
    <property type="entry name" value="Nucleotide cyclase"/>
    <property type="match status" value="1"/>
</dbReference>
<evidence type="ECO:0000256" key="4">
    <source>
        <dbReference type="ARBA" id="ARBA00023136"/>
    </source>
</evidence>
<dbReference type="PROSITE" id="PS50839">
    <property type="entry name" value="CHASE"/>
    <property type="match status" value="1"/>
</dbReference>
<dbReference type="InterPro" id="IPR006189">
    <property type="entry name" value="CHASE_dom"/>
</dbReference>
<dbReference type="PANTHER" id="PTHR44757:SF4">
    <property type="entry name" value="DIGUANYLATE CYCLASE DGCE-RELATED"/>
    <property type="match status" value="1"/>
</dbReference>
<dbReference type="SMART" id="SM00052">
    <property type="entry name" value="EAL"/>
    <property type="match status" value="1"/>
</dbReference>
<dbReference type="EMBL" id="JACEGD010000027">
    <property type="protein sequence ID" value="MBH5389840.1"/>
    <property type="molecule type" value="Genomic_DNA"/>
</dbReference>
<dbReference type="Proteomes" id="UP001194539">
    <property type="component" value="Unassembled WGS sequence"/>
</dbReference>
<dbReference type="NCBIfam" id="TIGR00254">
    <property type="entry name" value="GGDEF"/>
    <property type="match status" value="1"/>
</dbReference>
<dbReference type="CDD" id="cd01949">
    <property type="entry name" value="GGDEF"/>
    <property type="match status" value="1"/>
</dbReference>
<comment type="subcellular location">
    <subcellularLocation>
        <location evidence="1">Membrane</location>
    </subcellularLocation>
</comment>
<feature type="domain" description="GGDEF" evidence="8">
    <location>
        <begin position="411"/>
        <end position="545"/>
    </location>
</feature>
<evidence type="ECO:0000256" key="1">
    <source>
        <dbReference type="ARBA" id="ARBA00004370"/>
    </source>
</evidence>
<dbReference type="InterPro" id="IPR035919">
    <property type="entry name" value="EAL_sf"/>
</dbReference>
<organism evidence="9 10">
    <name type="scientific">Bradyrhizobium diversitatis</name>
    <dbReference type="NCBI Taxonomy" id="2755406"/>
    <lineage>
        <taxon>Bacteria</taxon>
        <taxon>Pseudomonadati</taxon>
        <taxon>Pseudomonadota</taxon>
        <taxon>Alphaproteobacteria</taxon>
        <taxon>Hyphomicrobiales</taxon>
        <taxon>Nitrobacteraceae</taxon>
        <taxon>Bradyrhizobium</taxon>
    </lineage>
</organism>
<evidence type="ECO:0000313" key="10">
    <source>
        <dbReference type="Proteomes" id="UP001194539"/>
    </source>
</evidence>
<reference evidence="9 10" key="1">
    <citation type="submission" date="2020-07" db="EMBL/GenBank/DDBJ databases">
        <title>Bradyrhizobium diversity isolated from nodules of indigenous legumes of Western Australia.</title>
        <authorList>
            <person name="Klepa M.S."/>
        </authorList>
    </citation>
    <scope>NUCLEOTIDE SEQUENCE [LARGE SCALE GENOMIC DNA]</scope>
    <source>
        <strain evidence="9 10">CNPSo 4019</strain>
    </source>
</reference>
<dbReference type="InterPro" id="IPR052155">
    <property type="entry name" value="Biofilm_reg_signaling"/>
</dbReference>
<gene>
    <name evidence="9" type="ORF">H1B27_26670</name>
</gene>
<feature type="transmembrane region" description="Helical" evidence="5">
    <location>
        <begin position="26"/>
        <end position="49"/>
    </location>
</feature>
<feature type="transmembrane region" description="Helical" evidence="5">
    <location>
        <begin position="342"/>
        <end position="362"/>
    </location>
</feature>
<dbReference type="Gene3D" id="3.20.20.450">
    <property type="entry name" value="EAL domain"/>
    <property type="match status" value="1"/>
</dbReference>
<dbReference type="SMART" id="SM01079">
    <property type="entry name" value="CHASE"/>
    <property type="match status" value="1"/>
</dbReference>
<feature type="domain" description="CHASE" evidence="6">
    <location>
        <begin position="92"/>
        <end position="276"/>
    </location>
</feature>